<gene>
    <name evidence="1" type="ORF">RPERSI_LOCUS17384</name>
</gene>
<dbReference type="Proteomes" id="UP000789920">
    <property type="component" value="Unassembled WGS sequence"/>
</dbReference>
<dbReference type="EMBL" id="CAJVQC010044487">
    <property type="protein sequence ID" value="CAG8779635.1"/>
    <property type="molecule type" value="Genomic_DNA"/>
</dbReference>
<organism evidence="1 2">
    <name type="scientific">Racocetra persica</name>
    <dbReference type="NCBI Taxonomy" id="160502"/>
    <lineage>
        <taxon>Eukaryota</taxon>
        <taxon>Fungi</taxon>
        <taxon>Fungi incertae sedis</taxon>
        <taxon>Mucoromycota</taxon>
        <taxon>Glomeromycotina</taxon>
        <taxon>Glomeromycetes</taxon>
        <taxon>Diversisporales</taxon>
        <taxon>Gigasporaceae</taxon>
        <taxon>Racocetra</taxon>
    </lineage>
</organism>
<feature type="non-terminal residue" evidence="1">
    <location>
        <position position="212"/>
    </location>
</feature>
<accession>A0ACA9R7J3</accession>
<keyword evidence="2" id="KW-1185">Reference proteome</keyword>
<sequence>IHHSAIMLDESNEIAQFKIYLDNVFDTIHELNFTLSEYETDPIIEELYSEIVKTCNEGRNIPDTINTILSRHNKSPQDVLNLLSLHQDKSEYICVLALFHYYKIGVTNVGDMYQLFLSASNKNSKNAIAKFFTGKLFEEGVGVRRNKSKAIEWYKAAEEAGNCAAAEYALGYNFYKLNKYNQAFGYLKKSAKGNNMMALNLLGLCYQRSFGT</sequence>
<proteinExistence type="predicted"/>
<feature type="non-terminal residue" evidence="1">
    <location>
        <position position="1"/>
    </location>
</feature>
<reference evidence="1" key="1">
    <citation type="submission" date="2021-06" db="EMBL/GenBank/DDBJ databases">
        <authorList>
            <person name="Kallberg Y."/>
            <person name="Tangrot J."/>
            <person name="Rosling A."/>
        </authorList>
    </citation>
    <scope>NUCLEOTIDE SEQUENCE</scope>
    <source>
        <strain evidence="1">MA461A</strain>
    </source>
</reference>
<evidence type="ECO:0000313" key="1">
    <source>
        <dbReference type="EMBL" id="CAG8779635.1"/>
    </source>
</evidence>
<comment type="caution">
    <text evidence="1">The sequence shown here is derived from an EMBL/GenBank/DDBJ whole genome shotgun (WGS) entry which is preliminary data.</text>
</comment>
<name>A0ACA9R7J3_9GLOM</name>
<protein>
    <submittedName>
        <fullName evidence="1">8537_t:CDS:1</fullName>
    </submittedName>
</protein>
<evidence type="ECO:0000313" key="2">
    <source>
        <dbReference type="Proteomes" id="UP000789920"/>
    </source>
</evidence>